<evidence type="ECO:0000313" key="2">
    <source>
        <dbReference type="EMBL" id="AZR59746.1"/>
    </source>
</evidence>
<feature type="compositionally biased region" description="Basic and acidic residues" evidence="1">
    <location>
        <begin position="328"/>
        <end position="339"/>
    </location>
</feature>
<feature type="compositionally biased region" description="Basic and acidic residues" evidence="1">
    <location>
        <begin position="356"/>
        <end position="375"/>
    </location>
</feature>
<proteinExistence type="predicted"/>
<sequence>MKLPAPDQFNRDIMRCKQALQGGRTIAVYKCLVDVAGSIKAAVFLSQLVYWTRHGTAVAERDGWIFKSIAEMEDETGLSKREQGTCKQKLLERNLIETRRFGFGARLEMRLNLPALAAAVCAANGRPSDGRLPENLGQPADDTTDSAMSLAAFRQPSDLFFLHYFKERIAYHRDLATLTGCIHSAIMLSFIMQQCVAKGAGSEERWFVSFDIPAWQRHLSLPYKTQLTARNKLKNLQFIIEKHFFASRRIFTLLNGRAIWLALEQSVRDERRTAPETQIGSYPLDYRRNDKRDNTAVTDPELRNNKRANTGIRFQENAADTGFAPVETKPEARNDKRDNTAATNPESKKRQTGKLGSDHRENTESAKGRIVKDSDYPQFPIGNDYNKRPGHTGQATVAADVGGVPAAQEGNPADTAGKRFDGLVYPQHFGSSLKAQSHKLFDKLLPAADSETLQEILDEITGQTKPVTSPLGLLTVLCRKAAAGELLCILAPLVREKRERQQAWEKQRLEQEQRLQKQAAAAAGNDAPRANSEDLRRSVLRTVGIRPAESNN</sequence>
<dbReference type="EMBL" id="CP034670">
    <property type="protein sequence ID" value="AZR59746.1"/>
    <property type="molecule type" value="Genomic_DNA"/>
</dbReference>
<feature type="region of interest" description="Disordered" evidence="1">
    <location>
        <begin position="271"/>
        <end position="395"/>
    </location>
</feature>
<evidence type="ECO:0000313" key="3">
    <source>
        <dbReference type="Proteomes" id="UP000282435"/>
    </source>
</evidence>
<dbReference type="OrthoDB" id="9181458at2"/>
<accession>A0A3S9SJR3</accession>
<dbReference type="AlphaFoldDB" id="A0A3S9SJR3"/>
<feature type="region of interest" description="Disordered" evidence="1">
    <location>
        <begin position="510"/>
        <end position="552"/>
    </location>
</feature>
<protein>
    <submittedName>
        <fullName evidence="2">Uncharacterized protein</fullName>
    </submittedName>
</protein>
<organism evidence="2 3">
    <name type="scientific">Eikenella corrodens</name>
    <dbReference type="NCBI Taxonomy" id="539"/>
    <lineage>
        <taxon>Bacteria</taxon>
        <taxon>Pseudomonadati</taxon>
        <taxon>Pseudomonadota</taxon>
        <taxon>Betaproteobacteria</taxon>
        <taxon>Neisseriales</taxon>
        <taxon>Neisseriaceae</taxon>
        <taxon>Eikenella</taxon>
    </lineage>
</organism>
<gene>
    <name evidence="2" type="ORF">ELB75_06760</name>
</gene>
<name>A0A3S9SJR3_EIKCO</name>
<feature type="compositionally biased region" description="Basic and acidic residues" evidence="1">
    <location>
        <begin position="285"/>
        <end position="304"/>
    </location>
</feature>
<dbReference type="Proteomes" id="UP000282435">
    <property type="component" value="Chromosome"/>
</dbReference>
<reference evidence="2 3" key="1">
    <citation type="submission" date="2018-12" db="EMBL/GenBank/DDBJ databases">
        <title>Genome sequencing of Eikenella corrodens KCOM 3110 (= JS217).</title>
        <authorList>
            <person name="Koo J.-K."/>
            <person name="Park S.-N."/>
            <person name="Lim Y.K."/>
        </authorList>
    </citation>
    <scope>NUCLEOTIDE SEQUENCE [LARGE SCALE GENOMIC DNA]</scope>
    <source>
        <strain evidence="2 3">KCOM 3110</strain>
    </source>
</reference>
<evidence type="ECO:0000256" key="1">
    <source>
        <dbReference type="SAM" id="MobiDB-lite"/>
    </source>
</evidence>